<dbReference type="Pfam" id="PF07859">
    <property type="entry name" value="Abhydrolase_3"/>
    <property type="match status" value="1"/>
</dbReference>
<organism evidence="4 5">
    <name type="scientific">Vitis vinifera</name>
    <name type="common">Grape</name>
    <dbReference type="NCBI Taxonomy" id="29760"/>
    <lineage>
        <taxon>Eukaryota</taxon>
        <taxon>Viridiplantae</taxon>
        <taxon>Streptophyta</taxon>
        <taxon>Embryophyta</taxon>
        <taxon>Tracheophyta</taxon>
        <taxon>Spermatophyta</taxon>
        <taxon>Magnoliopsida</taxon>
        <taxon>eudicotyledons</taxon>
        <taxon>Gunneridae</taxon>
        <taxon>Pentapetalae</taxon>
        <taxon>rosids</taxon>
        <taxon>Vitales</taxon>
        <taxon>Vitaceae</taxon>
        <taxon>Viteae</taxon>
        <taxon>Vitis</taxon>
    </lineage>
</organism>
<comment type="similarity">
    <text evidence="1">Belongs to the 'GDXG' lipolytic enzyme family.</text>
</comment>
<dbReference type="SUPFAM" id="SSF53474">
    <property type="entry name" value="alpha/beta-Hydrolases"/>
    <property type="match status" value="1"/>
</dbReference>
<dbReference type="PROSITE" id="PS01174">
    <property type="entry name" value="LIPASE_GDXG_SER"/>
    <property type="match status" value="1"/>
</dbReference>
<dbReference type="InterPro" id="IPR050466">
    <property type="entry name" value="Carboxylest/Gibb_receptor"/>
</dbReference>
<evidence type="ECO:0000256" key="1">
    <source>
        <dbReference type="ARBA" id="ARBA00010515"/>
    </source>
</evidence>
<protein>
    <recommendedName>
        <fullName evidence="3">Alpha/beta hydrolase fold-3 domain-containing protein</fullName>
    </recommendedName>
</protein>
<dbReference type="PANTHER" id="PTHR23024:SF582">
    <property type="entry name" value="CARBOXYLESTERASE 12-RELATED"/>
    <property type="match status" value="1"/>
</dbReference>
<dbReference type="Gene3D" id="3.40.50.1820">
    <property type="entry name" value="alpha/beta hydrolase"/>
    <property type="match status" value="1"/>
</dbReference>
<sequence length="416" mass="46650">MAISAPRCWFSSVFSSYRYPTPFPCQPPILRRSISTVTPTAINHRSHCMVAPNAINYRKISPIPPNKINKQKSAGGLREEKSYAFRDRKCWKRDLRVSQSTAFRSFSTQSQEDDEEMESGNADVAYDCRFFRVYKDGRVHKYHPTDKIPSSDHPQTGVRSKDVVVSSETGVSVRLFLPKIDDPDKKLPLLFYIHGGGFSFLSAFSPSYDSYLKSLVAEANVIGVSVEYRLAPENPIPACYDDSWAALQWVASHADGNGPEPWLNSHSDMNRVFIAGDSAGGNIAHTLAVRVGSIGLPGAKVVGVVLVHPYFGGTVDDEMWLYMCPTNSGLEDPRLKPAAEDLARLRCERVLIFVAEKDHLREIGWRYYEDLKKSGWKGTVEIVENHGEEHGFHLDNLTGDQTVDLIARFESFINKD</sequence>
<feature type="domain" description="Alpha/beta hydrolase fold-3" evidence="3">
    <location>
        <begin position="190"/>
        <end position="393"/>
    </location>
</feature>
<dbReference type="InterPro" id="IPR033140">
    <property type="entry name" value="Lipase_GDXG_put_SER_AS"/>
</dbReference>
<dbReference type="Proteomes" id="UP001227230">
    <property type="component" value="Chromosome 3"/>
</dbReference>
<accession>A0ABY9BML3</accession>
<dbReference type="PANTHER" id="PTHR23024">
    <property type="entry name" value="ARYLACETAMIDE DEACETYLASE"/>
    <property type="match status" value="1"/>
</dbReference>
<evidence type="ECO:0000259" key="3">
    <source>
        <dbReference type="Pfam" id="PF07859"/>
    </source>
</evidence>
<evidence type="ECO:0000313" key="5">
    <source>
        <dbReference type="Proteomes" id="UP001227230"/>
    </source>
</evidence>
<dbReference type="EMBL" id="CP126650">
    <property type="protein sequence ID" value="WJZ83844.1"/>
    <property type="molecule type" value="Genomic_DNA"/>
</dbReference>
<dbReference type="InterPro" id="IPR013094">
    <property type="entry name" value="AB_hydrolase_3"/>
</dbReference>
<reference evidence="4 5" key="1">
    <citation type="journal article" date="2023" name="Hortic Res">
        <title>The complete reference genome for grapevine (Vitis vinifera L.) genetics and breeding.</title>
        <authorList>
            <person name="Shi X."/>
            <person name="Cao S."/>
            <person name="Wang X."/>
            <person name="Huang S."/>
            <person name="Wang Y."/>
            <person name="Liu Z."/>
            <person name="Liu W."/>
            <person name="Leng X."/>
            <person name="Peng Y."/>
            <person name="Wang N."/>
            <person name="Wang Y."/>
            <person name="Ma Z."/>
            <person name="Xu X."/>
            <person name="Zhang F."/>
            <person name="Xue H."/>
            <person name="Zhong H."/>
            <person name="Wang Y."/>
            <person name="Zhang K."/>
            <person name="Velt A."/>
            <person name="Avia K."/>
            <person name="Holtgrawe D."/>
            <person name="Grimplet J."/>
            <person name="Matus J.T."/>
            <person name="Ware D."/>
            <person name="Wu X."/>
            <person name="Wang H."/>
            <person name="Liu C."/>
            <person name="Fang Y."/>
            <person name="Rustenholz C."/>
            <person name="Cheng Z."/>
            <person name="Xiao H."/>
            <person name="Zhou Y."/>
        </authorList>
    </citation>
    <scope>NUCLEOTIDE SEQUENCE [LARGE SCALE GENOMIC DNA]</scope>
    <source>
        <strain evidence="5">cv. Pinot noir / PN40024</strain>
        <tissue evidence="4">Leaf</tissue>
    </source>
</reference>
<dbReference type="InterPro" id="IPR029058">
    <property type="entry name" value="AB_hydrolase_fold"/>
</dbReference>
<proteinExistence type="inferred from homology"/>
<name>A0ABY9BML3_VITVI</name>
<keyword evidence="5" id="KW-1185">Reference proteome</keyword>
<gene>
    <name evidence="4" type="ORF">VitviT2T_003489</name>
</gene>
<feature type="active site" evidence="2">
    <location>
        <position position="278"/>
    </location>
</feature>
<evidence type="ECO:0000256" key="2">
    <source>
        <dbReference type="PROSITE-ProRule" id="PRU10038"/>
    </source>
</evidence>
<evidence type="ECO:0000313" key="4">
    <source>
        <dbReference type="EMBL" id="WJZ83844.1"/>
    </source>
</evidence>